<dbReference type="RefSeq" id="WP_097125334.1">
    <property type="nucleotide sequence ID" value="NZ_OCNH01000001.1"/>
</dbReference>
<dbReference type="OrthoDB" id="9806653at2"/>
<accession>A0A286FDR8</accession>
<dbReference type="GO" id="GO:0016757">
    <property type="term" value="F:glycosyltransferase activity"/>
    <property type="evidence" value="ECO:0007669"/>
    <property type="project" value="InterPro"/>
</dbReference>
<evidence type="ECO:0000313" key="4">
    <source>
        <dbReference type="Proteomes" id="UP000219452"/>
    </source>
</evidence>
<dbReference type="EMBL" id="OCNH01000001">
    <property type="protein sequence ID" value="SOD81246.1"/>
    <property type="molecule type" value="Genomic_DNA"/>
</dbReference>
<reference evidence="4" key="1">
    <citation type="submission" date="2017-09" db="EMBL/GenBank/DDBJ databases">
        <authorList>
            <person name="Varghese N."/>
            <person name="Submissions S."/>
        </authorList>
    </citation>
    <scope>NUCLEOTIDE SEQUENCE [LARGE SCALE GENOMIC DNA]</scope>
    <source>
        <strain evidence="4">DSM 29961</strain>
    </source>
</reference>
<sequence length="373" mass="42674">MKVAYMLGALDQGGTETLLLDTLRQIKTKAFPCILVHRKPGTLFTAFEQTGVPVKHQPIRHLFDVGYLVRLRRLYQIEDIQLVHAHLPLDAFLAYWACLGTGIKIVLTIHGYDFGYSLFALSLVRFIITRTDLNLYVSKHLKNYYVQAYSLVTRQEKQQIAYNGIDFSKLDKPDNMVIRQELGIPLKGLLLGSVGNFVRGRDQLTICRLLAELQKRQLDVHLIFVGARSKSAPSYYDQCVSFCRTHNLQERVHFLGSRTDVPAILPQLDAFVYASDHDTFGIAVVEAMAVGLPVFVNDWAVMQEITENGKRAILYKTKDIESLVVEFLHFVQEQTVYKEQAAHNAVWARSTFSIQQHVQVLQEQYRKLLKLYV</sequence>
<organism evidence="3 4">
    <name type="scientific">Spirosoma fluviale</name>
    <dbReference type="NCBI Taxonomy" id="1597977"/>
    <lineage>
        <taxon>Bacteria</taxon>
        <taxon>Pseudomonadati</taxon>
        <taxon>Bacteroidota</taxon>
        <taxon>Cytophagia</taxon>
        <taxon>Cytophagales</taxon>
        <taxon>Cytophagaceae</taxon>
        <taxon>Spirosoma</taxon>
    </lineage>
</organism>
<evidence type="ECO:0000259" key="1">
    <source>
        <dbReference type="Pfam" id="PF00534"/>
    </source>
</evidence>
<dbReference type="InterPro" id="IPR050194">
    <property type="entry name" value="Glycosyltransferase_grp1"/>
</dbReference>
<evidence type="ECO:0000259" key="2">
    <source>
        <dbReference type="Pfam" id="PF13439"/>
    </source>
</evidence>
<dbReference type="SUPFAM" id="SSF53756">
    <property type="entry name" value="UDP-Glycosyltransferase/glycogen phosphorylase"/>
    <property type="match status" value="1"/>
</dbReference>
<dbReference type="PANTHER" id="PTHR45947">
    <property type="entry name" value="SULFOQUINOVOSYL TRANSFERASE SQD2"/>
    <property type="match status" value="1"/>
</dbReference>
<dbReference type="Gene3D" id="3.40.50.2000">
    <property type="entry name" value="Glycogen Phosphorylase B"/>
    <property type="match status" value="2"/>
</dbReference>
<evidence type="ECO:0000313" key="3">
    <source>
        <dbReference type="EMBL" id="SOD81246.1"/>
    </source>
</evidence>
<dbReference type="Proteomes" id="UP000219452">
    <property type="component" value="Unassembled WGS sequence"/>
</dbReference>
<dbReference type="InterPro" id="IPR028098">
    <property type="entry name" value="Glyco_trans_4-like_N"/>
</dbReference>
<feature type="domain" description="Glycosyltransferase subfamily 4-like N-terminal" evidence="2">
    <location>
        <begin position="13"/>
        <end position="168"/>
    </location>
</feature>
<dbReference type="PANTHER" id="PTHR45947:SF3">
    <property type="entry name" value="SULFOQUINOVOSYL TRANSFERASE SQD2"/>
    <property type="match status" value="1"/>
</dbReference>
<dbReference type="Pfam" id="PF13439">
    <property type="entry name" value="Glyco_transf_4"/>
    <property type="match status" value="1"/>
</dbReference>
<protein>
    <submittedName>
        <fullName evidence="3">Glycosyltransferase involved in cell wall bisynthesis</fullName>
    </submittedName>
</protein>
<gene>
    <name evidence="3" type="ORF">SAMN06269250_1724</name>
</gene>
<keyword evidence="3" id="KW-0808">Transferase</keyword>
<keyword evidence="4" id="KW-1185">Reference proteome</keyword>
<feature type="domain" description="Glycosyl transferase family 1" evidence="1">
    <location>
        <begin position="178"/>
        <end position="334"/>
    </location>
</feature>
<dbReference type="InterPro" id="IPR001296">
    <property type="entry name" value="Glyco_trans_1"/>
</dbReference>
<dbReference type="CDD" id="cd03801">
    <property type="entry name" value="GT4_PimA-like"/>
    <property type="match status" value="1"/>
</dbReference>
<dbReference type="Pfam" id="PF00534">
    <property type="entry name" value="Glycos_transf_1"/>
    <property type="match status" value="1"/>
</dbReference>
<dbReference type="AlphaFoldDB" id="A0A286FDR8"/>
<name>A0A286FDR8_9BACT</name>
<proteinExistence type="predicted"/>